<comment type="caution">
    <text evidence="2">The sequence shown here is derived from an EMBL/GenBank/DDBJ whole genome shotgun (WGS) entry which is preliminary data.</text>
</comment>
<dbReference type="AlphaFoldDB" id="A0A4Y2GYZ6"/>
<feature type="compositionally biased region" description="Basic and acidic residues" evidence="1">
    <location>
        <begin position="17"/>
        <end position="28"/>
    </location>
</feature>
<name>A0A4Y2GYZ6_ARAVE</name>
<evidence type="ECO:0000313" key="2">
    <source>
        <dbReference type="EMBL" id="GBM58673.1"/>
    </source>
</evidence>
<dbReference type="EMBL" id="BGPR01001644">
    <property type="protein sequence ID" value="GBM58673.1"/>
    <property type="molecule type" value="Genomic_DNA"/>
</dbReference>
<evidence type="ECO:0000313" key="3">
    <source>
        <dbReference type="Proteomes" id="UP000499080"/>
    </source>
</evidence>
<feature type="region of interest" description="Disordered" evidence="1">
    <location>
        <begin position="1"/>
        <end position="32"/>
    </location>
</feature>
<proteinExistence type="predicted"/>
<gene>
    <name evidence="2" type="ORF">AVEN_251936_1</name>
</gene>
<accession>A0A4Y2GYZ6</accession>
<evidence type="ECO:0000256" key="1">
    <source>
        <dbReference type="SAM" id="MobiDB-lite"/>
    </source>
</evidence>
<sequence>MTRATPEMAPPLQTSEPHQREGATDPIHDGSLLESDFEPGALRFGGRQLSTNPKRTHFSLKRYKKKGIEAVILSQKKLCQDPLTWVTKVSLF</sequence>
<protein>
    <submittedName>
        <fullName evidence="2">Uncharacterized protein</fullName>
    </submittedName>
</protein>
<reference evidence="2 3" key="1">
    <citation type="journal article" date="2019" name="Sci. Rep.">
        <title>Orb-weaving spider Araneus ventricosus genome elucidates the spidroin gene catalogue.</title>
        <authorList>
            <person name="Kono N."/>
            <person name="Nakamura H."/>
            <person name="Ohtoshi R."/>
            <person name="Moran D.A.P."/>
            <person name="Shinohara A."/>
            <person name="Yoshida Y."/>
            <person name="Fujiwara M."/>
            <person name="Mori M."/>
            <person name="Tomita M."/>
            <person name="Arakawa K."/>
        </authorList>
    </citation>
    <scope>NUCLEOTIDE SEQUENCE [LARGE SCALE GENOMIC DNA]</scope>
</reference>
<organism evidence="2 3">
    <name type="scientific">Araneus ventricosus</name>
    <name type="common">Orbweaver spider</name>
    <name type="synonym">Epeira ventricosa</name>
    <dbReference type="NCBI Taxonomy" id="182803"/>
    <lineage>
        <taxon>Eukaryota</taxon>
        <taxon>Metazoa</taxon>
        <taxon>Ecdysozoa</taxon>
        <taxon>Arthropoda</taxon>
        <taxon>Chelicerata</taxon>
        <taxon>Arachnida</taxon>
        <taxon>Araneae</taxon>
        <taxon>Araneomorphae</taxon>
        <taxon>Entelegynae</taxon>
        <taxon>Araneoidea</taxon>
        <taxon>Araneidae</taxon>
        <taxon>Araneus</taxon>
    </lineage>
</organism>
<dbReference type="Proteomes" id="UP000499080">
    <property type="component" value="Unassembled WGS sequence"/>
</dbReference>
<keyword evidence="3" id="KW-1185">Reference proteome</keyword>